<reference evidence="1" key="1">
    <citation type="submission" date="2009-09" db="EMBL/GenBank/DDBJ databases">
        <authorList>
            <person name="Carlson J."/>
            <person name="Booth B."/>
            <person name="Frise E."/>
            <person name="Sandler J."/>
            <person name="Wan K."/>
            <person name="Yu C."/>
            <person name="Celniker S."/>
        </authorList>
    </citation>
    <scope>NUCLEOTIDE SEQUENCE</scope>
</reference>
<sequence length="101" mass="11187">MASTANFCASASRSSTPRRTFLLRWIQVRFNPWILEHTHSSPFAMQCADVSTKPKKKKTIASILLHLNVDSLRFVISVPPQWNPPSPMTMAIHGALATGAL</sequence>
<accession>C9QNW5</accession>
<dbReference type="AlphaFoldDB" id="C9QNW5"/>
<name>C9QNW5_DROME</name>
<dbReference type="EMBL" id="BT099847">
    <property type="protein sequence ID" value="ACX30009.1"/>
    <property type="molecule type" value="mRNA"/>
</dbReference>
<gene>
    <name evidence="1" type="primary">CG30283-RA</name>
</gene>
<proteinExistence type="evidence at transcript level"/>
<organism evidence="1">
    <name type="scientific">Drosophila melanogaster</name>
    <name type="common">Fruit fly</name>
    <dbReference type="NCBI Taxonomy" id="7227"/>
    <lineage>
        <taxon>Eukaryota</taxon>
        <taxon>Metazoa</taxon>
        <taxon>Ecdysozoa</taxon>
        <taxon>Arthropoda</taxon>
        <taxon>Hexapoda</taxon>
        <taxon>Insecta</taxon>
        <taxon>Pterygota</taxon>
        <taxon>Neoptera</taxon>
        <taxon>Endopterygota</taxon>
        <taxon>Diptera</taxon>
        <taxon>Brachycera</taxon>
        <taxon>Muscomorpha</taxon>
        <taxon>Ephydroidea</taxon>
        <taxon>Drosophilidae</taxon>
        <taxon>Drosophila</taxon>
        <taxon>Sophophora</taxon>
    </lineage>
</organism>
<evidence type="ECO:0000313" key="1">
    <source>
        <dbReference type="EMBL" id="ACX30009.1"/>
    </source>
</evidence>
<protein>
    <submittedName>
        <fullName evidence="1">MIP13684p</fullName>
    </submittedName>
</protein>